<feature type="chain" id="PRO_5001583019" evidence="1">
    <location>
        <begin position="24"/>
        <end position="290"/>
    </location>
</feature>
<dbReference type="GO" id="GO:0004222">
    <property type="term" value="F:metalloendopeptidase activity"/>
    <property type="evidence" value="ECO:0007669"/>
    <property type="project" value="TreeGrafter"/>
</dbReference>
<dbReference type="Gene3D" id="2.70.70.10">
    <property type="entry name" value="Glucose Permease (Domain IIA)"/>
    <property type="match status" value="1"/>
</dbReference>
<proteinExistence type="predicted"/>
<dbReference type="RefSeq" id="WP_020851712.1">
    <property type="nucleotide sequence ID" value="NZ_CP006696.1"/>
</dbReference>
<evidence type="ECO:0000313" key="3">
    <source>
        <dbReference type="EMBL" id="AIC10765.1"/>
    </source>
</evidence>
<sequence length="290" mass="31158">MPSHLLPVSAAVLIAMIPPPSTAQDRPDWRTTLWPRTTSPTTSCITAPNSWLDLHRDGDRYTAQASNPLAGPAQVRLIATGSIPLHTAPALPITAVLPPGQCIALAQLYPGKNGLHQGVDIRLEVVPGDPYGYADDSIYRVPFDITPIRIDQGFGGTFSHHDVANYYALDFALPKGTPILAARAGRIMEVQTGFQETATNGHHVGGGNLIRILHEDGSMAIYAHLSADGITVHQGDRVTTGQCLGLSGNTGFSTAPHLHFAIQLNRNLRLVSVPFRMASPLGELRLPRKQ</sequence>
<dbReference type="Proteomes" id="UP000027215">
    <property type="component" value="Chromosome"/>
</dbReference>
<accession>A0A060H620</accession>
<dbReference type="SUPFAM" id="SSF51261">
    <property type="entry name" value="Duplicated hybrid motif"/>
    <property type="match status" value="1"/>
</dbReference>
<dbReference type="EMBL" id="CP006696">
    <property type="protein sequence ID" value="AIC10765.1"/>
    <property type="molecule type" value="Genomic_DNA"/>
</dbReference>
<reference evidence="3 4" key="1">
    <citation type="submission" date="2013-08" db="EMBL/GenBank/DDBJ databases">
        <authorList>
            <person name="Stouthamer R."/>
            <person name="Nunney L."/>
        </authorList>
    </citation>
    <scope>NUCLEOTIDE SEQUENCE [LARGE SCALE GENOMIC DNA]</scope>
    <source>
        <strain evidence="4">ann-1</strain>
    </source>
</reference>
<dbReference type="InterPro" id="IPR011055">
    <property type="entry name" value="Dup_hybrid_motif"/>
</dbReference>
<evidence type="ECO:0000259" key="2">
    <source>
        <dbReference type="Pfam" id="PF01551"/>
    </source>
</evidence>
<feature type="signal peptide" evidence="1">
    <location>
        <begin position="1"/>
        <end position="23"/>
    </location>
</feature>
<dbReference type="CDD" id="cd12797">
    <property type="entry name" value="M23_peptidase"/>
    <property type="match status" value="1"/>
</dbReference>
<dbReference type="InterPro" id="IPR050570">
    <property type="entry name" value="Cell_wall_metabolism_enzyme"/>
</dbReference>
<dbReference type="KEGG" id="xfs:D934_12910"/>
<dbReference type="AlphaFoldDB" id="A0A060H620"/>
<keyword evidence="1" id="KW-0732">Signal</keyword>
<dbReference type="Pfam" id="PF01551">
    <property type="entry name" value="Peptidase_M23"/>
    <property type="match status" value="1"/>
</dbReference>
<name>A0A060H620_XYLFS</name>
<dbReference type="HOGENOM" id="CLU_062205_0_1_6"/>
<dbReference type="PATRIC" id="fig|155920.8.peg.3043"/>
<dbReference type="PANTHER" id="PTHR21666">
    <property type="entry name" value="PEPTIDASE-RELATED"/>
    <property type="match status" value="1"/>
</dbReference>
<organism evidence="3 4">
    <name type="scientific">Xylella fastidiosa subsp. sandyi Ann-1</name>
    <dbReference type="NCBI Taxonomy" id="155920"/>
    <lineage>
        <taxon>Bacteria</taxon>
        <taxon>Pseudomonadati</taxon>
        <taxon>Pseudomonadota</taxon>
        <taxon>Gammaproteobacteria</taxon>
        <taxon>Lysobacterales</taxon>
        <taxon>Lysobacteraceae</taxon>
        <taxon>Xylella</taxon>
    </lineage>
</organism>
<dbReference type="InterPro" id="IPR016047">
    <property type="entry name" value="M23ase_b-sheet_dom"/>
</dbReference>
<gene>
    <name evidence="3" type="ORF">D934_12910</name>
</gene>
<protein>
    <submittedName>
        <fullName evidence="3">Peptidase</fullName>
    </submittedName>
</protein>
<feature type="domain" description="M23ase beta-sheet core" evidence="2">
    <location>
        <begin position="167"/>
        <end position="266"/>
    </location>
</feature>
<evidence type="ECO:0000256" key="1">
    <source>
        <dbReference type="SAM" id="SignalP"/>
    </source>
</evidence>
<evidence type="ECO:0000313" key="4">
    <source>
        <dbReference type="Proteomes" id="UP000027215"/>
    </source>
</evidence>
<dbReference type="PANTHER" id="PTHR21666:SF294">
    <property type="entry name" value="PEPTIDASE M23"/>
    <property type="match status" value="1"/>
</dbReference>